<evidence type="ECO:0000256" key="1">
    <source>
        <dbReference type="ARBA" id="ARBA00022475"/>
    </source>
</evidence>
<dbReference type="CDD" id="cd08010">
    <property type="entry name" value="MltG_like"/>
    <property type="match status" value="1"/>
</dbReference>
<dbReference type="EC" id="4.2.2.29" evidence="7"/>
<feature type="compositionally biased region" description="Basic and acidic residues" evidence="8">
    <location>
        <begin position="176"/>
        <end position="208"/>
    </location>
</feature>
<evidence type="ECO:0000256" key="6">
    <source>
        <dbReference type="ARBA" id="ARBA00023316"/>
    </source>
</evidence>
<evidence type="ECO:0000313" key="10">
    <source>
        <dbReference type="Proteomes" id="UP000470470"/>
    </source>
</evidence>
<feature type="site" description="Important for catalytic activity" evidence="7">
    <location>
        <position position="460"/>
    </location>
</feature>
<keyword evidence="3 7" id="KW-1133">Transmembrane helix</keyword>
<keyword evidence="6 7" id="KW-0961">Cell wall biogenesis/degradation</keyword>
<keyword evidence="2 7" id="KW-0812">Transmembrane</keyword>
<keyword evidence="1 7" id="KW-1003">Cell membrane</keyword>
<dbReference type="PANTHER" id="PTHR30518:SF2">
    <property type="entry name" value="ENDOLYTIC MUREIN TRANSGLYCOSYLASE"/>
    <property type="match status" value="1"/>
</dbReference>
<feature type="compositionally biased region" description="Gly residues" evidence="8">
    <location>
        <begin position="217"/>
        <end position="236"/>
    </location>
</feature>
<protein>
    <recommendedName>
        <fullName evidence="7">Endolytic murein transglycosylase</fullName>
        <ecNumber evidence="7">4.2.2.29</ecNumber>
    </recommendedName>
    <alternativeName>
        <fullName evidence="7">Peptidoglycan lytic transglycosylase</fullName>
    </alternativeName>
    <alternativeName>
        <fullName evidence="7">Peptidoglycan polymerization terminase</fullName>
    </alternativeName>
</protein>
<evidence type="ECO:0000313" key="9">
    <source>
        <dbReference type="EMBL" id="NEL53308.1"/>
    </source>
</evidence>
<keyword evidence="10" id="KW-1185">Reference proteome</keyword>
<sequence>MARTLAQRRSQRPAAGTGEGHPLSAGHPRAAGPAPAGRPSAGPSAAGPLAADGGDVDPGSETVVLPPVAPTLEQRRVLPPDAGRSAAPRDTAAPPAPAAPHAPVTTHVPVTTHAPAPAVALVDAGRWEGDRGRRDPSGAPDDHEQDTAAWLDDEPAPGPLRAGTPAAGRQVPTRQLEYRHSRDDDAHDDQHDDHHPDETDGYSLHDLDETGGLEVVGAGGGGGGGGRGGRGGGGGGGRRKRRPIAVLLSLVVLAGLVAGVFYGGRALIAQINPVAEDYAGAGSGEVKVRINPGDNLRQIGRTLVAADVIASVPPFTDAAAADPAATGIQPGVYSMQLQMSGQAALDRLLQPESKLSFGVTVREGLTVAQTFQTLSEATQIPVEQFTAAAADPAALGLPPYANGLLEGFLFPATYTFDLDEQPAAMLGDMVTRAVQALDELQVPVDQRLTVVTKASLAQAEAGSAEDMGKVARVIDNRLQQGMPLQFDTTVNYANGKSGLTTTPQDRLNPSPYNTYANPGLPPGAIDSPGEDALRATLNPTPGSWLFFVVVNPDTGETRFADTAEEHAANVLLFQQWLRDNPGG</sequence>
<dbReference type="Gene3D" id="3.30.1490.480">
    <property type="entry name" value="Endolytic murein transglycosylase"/>
    <property type="match status" value="1"/>
</dbReference>
<dbReference type="AlphaFoldDB" id="A0A7K3WA26"/>
<dbReference type="NCBIfam" id="TIGR00247">
    <property type="entry name" value="endolytic transglycosylase MltG"/>
    <property type="match status" value="1"/>
</dbReference>
<name>A0A7K3WA26_9ACTN</name>
<feature type="compositionally biased region" description="Low complexity" evidence="8">
    <location>
        <begin position="101"/>
        <end position="120"/>
    </location>
</feature>
<gene>
    <name evidence="7 9" type="primary">mltG</name>
    <name evidence="9" type="ORF">G1H19_04675</name>
</gene>
<dbReference type="GO" id="GO:0005886">
    <property type="term" value="C:plasma membrane"/>
    <property type="evidence" value="ECO:0007669"/>
    <property type="project" value="UniProtKB-SubCell"/>
</dbReference>
<accession>A0A7K3WA26</accession>
<feature type="compositionally biased region" description="Low complexity" evidence="8">
    <location>
        <begin position="24"/>
        <end position="59"/>
    </location>
</feature>
<dbReference type="EMBL" id="JAAGWK010000009">
    <property type="protein sequence ID" value="NEL53308.1"/>
    <property type="molecule type" value="Genomic_DNA"/>
</dbReference>
<dbReference type="InterPro" id="IPR003770">
    <property type="entry name" value="MLTG-like"/>
</dbReference>
<comment type="similarity">
    <text evidence="7">Belongs to the transglycosylase MltG family.</text>
</comment>
<evidence type="ECO:0000256" key="3">
    <source>
        <dbReference type="ARBA" id="ARBA00022989"/>
    </source>
</evidence>
<proteinExistence type="inferred from homology"/>
<comment type="subcellular location">
    <subcellularLocation>
        <location evidence="7">Cell membrane</location>
        <topology evidence="7">Single-pass membrane protein</topology>
    </subcellularLocation>
</comment>
<feature type="region of interest" description="Disordered" evidence="8">
    <location>
        <begin position="1"/>
        <end position="239"/>
    </location>
</feature>
<evidence type="ECO:0000256" key="7">
    <source>
        <dbReference type="HAMAP-Rule" id="MF_02065"/>
    </source>
</evidence>
<evidence type="ECO:0000256" key="5">
    <source>
        <dbReference type="ARBA" id="ARBA00023239"/>
    </source>
</evidence>
<dbReference type="GO" id="GO:0009252">
    <property type="term" value="P:peptidoglycan biosynthetic process"/>
    <property type="evidence" value="ECO:0007669"/>
    <property type="project" value="UniProtKB-UniRule"/>
</dbReference>
<comment type="caution">
    <text evidence="9">The sequence shown here is derived from an EMBL/GenBank/DDBJ whole genome shotgun (WGS) entry which is preliminary data.</text>
</comment>
<comment type="catalytic activity">
    <reaction evidence="7">
        <text>a peptidoglycan chain = a peptidoglycan chain with N-acetyl-1,6-anhydromuramyl-[peptide] at the reducing end + a peptidoglycan chain with N-acetylglucosamine at the non-reducing end.</text>
        <dbReference type="EC" id="4.2.2.29"/>
    </reaction>
</comment>
<keyword evidence="4 7" id="KW-0472">Membrane</keyword>
<comment type="function">
    <text evidence="7">Functions as a peptidoglycan terminase that cleaves nascent peptidoglycan strands endolytically to terminate their elongation.</text>
</comment>
<dbReference type="Pfam" id="PF02618">
    <property type="entry name" value="YceG"/>
    <property type="match status" value="1"/>
</dbReference>
<feature type="transmembrane region" description="Helical" evidence="7">
    <location>
        <begin position="244"/>
        <end position="264"/>
    </location>
</feature>
<organism evidence="9 10">
    <name type="scientific">Goekera deserti</name>
    <dbReference type="NCBI Taxonomy" id="2497753"/>
    <lineage>
        <taxon>Bacteria</taxon>
        <taxon>Bacillati</taxon>
        <taxon>Actinomycetota</taxon>
        <taxon>Actinomycetes</taxon>
        <taxon>Geodermatophilales</taxon>
        <taxon>Geodermatophilaceae</taxon>
        <taxon>Goekera</taxon>
    </lineage>
</organism>
<dbReference type="PANTHER" id="PTHR30518">
    <property type="entry name" value="ENDOLYTIC MUREIN TRANSGLYCOSYLASE"/>
    <property type="match status" value="1"/>
</dbReference>
<reference evidence="9 10" key="1">
    <citation type="submission" date="2020-02" db="EMBL/GenBank/DDBJ databases">
        <title>The whole genome sequence of CPCC 205119.</title>
        <authorList>
            <person name="Jiang Z."/>
        </authorList>
    </citation>
    <scope>NUCLEOTIDE SEQUENCE [LARGE SCALE GENOMIC DNA]</scope>
    <source>
        <strain evidence="9 10">CPCC 205119</strain>
    </source>
</reference>
<dbReference type="HAMAP" id="MF_02065">
    <property type="entry name" value="MltG"/>
    <property type="match status" value="1"/>
</dbReference>
<evidence type="ECO:0000256" key="8">
    <source>
        <dbReference type="SAM" id="MobiDB-lite"/>
    </source>
</evidence>
<feature type="compositionally biased region" description="Basic and acidic residues" evidence="8">
    <location>
        <begin position="125"/>
        <end position="146"/>
    </location>
</feature>
<keyword evidence="5 7" id="KW-0456">Lyase</keyword>
<dbReference type="GO" id="GO:0071555">
    <property type="term" value="P:cell wall organization"/>
    <property type="evidence" value="ECO:0007669"/>
    <property type="project" value="UniProtKB-KW"/>
</dbReference>
<evidence type="ECO:0000256" key="4">
    <source>
        <dbReference type="ARBA" id="ARBA00023136"/>
    </source>
</evidence>
<dbReference type="GO" id="GO:0008932">
    <property type="term" value="F:lytic endotransglycosylase activity"/>
    <property type="evidence" value="ECO:0007669"/>
    <property type="project" value="UniProtKB-UniRule"/>
</dbReference>
<evidence type="ECO:0000256" key="2">
    <source>
        <dbReference type="ARBA" id="ARBA00022692"/>
    </source>
</evidence>
<dbReference type="Proteomes" id="UP000470470">
    <property type="component" value="Unassembled WGS sequence"/>
</dbReference>